<dbReference type="InterPro" id="IPR036864">
    <property type="entry name" value="Zn2-C6_fun-type_DNA-bd_sf"/>
</dbReference>
<dbReference type="CDD" id="cd00067">
    <property type="entry name" value="GAL4"/>
    <property type="match status" value="1"/>
</dbReference>
<dbReference type="PaxDb" id="214684-Q5KLK5"/>
<accession>Q5KLK5</accession>
<sequence>MAQNNAAPFAGSSSSTPSMAHPTPASSSSGLIPGVTRKQNIACDQCRSRKIRCLRADKKDVCEQCKSKGTECTSNYIEALAEKKKKADEEHLSSSRRKRRRKSNQDQSQSQPPPVPLSSASCSVRPELERHISNESRDSEASSTPKMDHSGMQSPAMGIASSMAGDGVDPDKLHRVQAAQHVRENASAIADSLHLLANLRSTQNLSLNLPLPLPLSLPNHPPPQPPPFLTPGEKQHDLIRYLLSPYPILTPVLGYSDVASIESCKRGESDLWEEMGGKVWEEEPSEVHKSLEADELTKLADDLIDSFFSVAHIRNPCYDPPTFRARLYTPNTHPQGPISHPILATALAWGARFSDHPVIQRDRDECSQRRSDGEEHGVREKGRGMKRSRLVQMAVIRAREVCEMCRIWRIPSIDNIKALVNLEGLLGQVLVKKNNYQAVYATAAVKHLLSMGYNSTRAILTIPDEKERTDIVLIWWILIVTDSYRSVFYRIKPCLLDDDYDLEPPGNTANLLNFTPVSLSEPNQAILWFSAAQSAASMCRALSLRLCSPHLQTSGIPLSLLRTFIHSASVWRTNYLSKLGVPPVWPESWDFLQAIAACSADVSHHALWLVLYRALEESGVEEERKGAMEMGGVGMGIGVEVESVKRRIKEESEHAALRIAALVAVLAENEYLSLDPLSIHHPIYEAGLHLAQRGRGECLACVVGLKQYAITFPATWDNAEELENIYADSQQGDPRLDSRFQSRAHNVSMNVVSNGETASSLTGTGSASAEPAAMPSIEEQMWQGENMWHL</sequence>
<dbReference type="HOGENOM" id="CLU_012597_0_0_1"/>
<keyword evidence="1" id="KW-0539">Nucleus</keyword>
<feature type="domain" description="Zn(2)-C6 fungal-type" evidence="3">
    <location>
        <begin position="42"/>
        <end position="74"/>
    </location>
</feature>
<dbReference type="RefSeq" id="XP_024512196.1">
    <property type="nucleotide sequence ID" value="XM_024656619.1"/>
</dbReference>
<feature type="region of interest" description="Disordered" evidence="2">
    <location>
        <begin position="1"/>
        <end position="33"/>
    </location>
</feature>
<reference evidence="4 5" key="1">
    <citation type="journal article" date="2005" name="Science">
        <title>The genome of the basidiomycetous yeast and human pathogen Cryptococcus neoformans.</title>
        <authorList>
            <person name="Loftus B.J."/>
            <person name="Fung E."/>
            <person name="Roncaglia P."/>
            <person name="Rowley D."/>
            <person name="Amedeo P."/>
            <person name="Bruno D."/>
            <person name="Vamathevan J."/>
            <person name="Miranda M."/>
            <person name="Anderson I.J."/>
            <person name="Fraser J.A."/>
            <person name="Allen J.E."/>
            <person name="Bosdet I.E."/>
            <person name="Brent M.R."/>
            <person name="Chiu R."/>
            <person name="Doering T.L."/>
            <person name="Donlin M.J."/>
            <person name="D'Souza C.A."/>
            <person name="Fox D.S."/>
            <person name="Grinberg V."/>
            <person name="Fu J."/>
            <person name="Fukushima M."/>
            <person name="Haas B.J."/>
            <person name="Huang J.C."/>
            <person name="Janbon G."/>
            <person name="Jones S.J."/>
            <person name="Koo H.L."/>
            <person name="Krzywinski M.I."/>
            <person name="Kwon-Chung J.K."/>
            <person name="Lengeler K.B."/>
            <person name="Maiti R."/>
            <person name="Marra M.A."/>
            <person name="Marra R.E."/>
            <person name="Mathewson C.A."/>
            <person name="Mitchell T.G."/>
            <person name="Pertea M."/>
            <person name="Riggs F.R."/>
            <person name="Salzberg S.L."/>
            <person name="Schein J.E."/>
            <person name="Shvartsbeyn A."/>
            <person name="Shin H."/>
            <person name="Shumway M."/>
            <person name="Specht C.A."/>
            <person name="Suh B.B."/>
            <person name="Tenney A."/>
            <person name="Utterback T.R."/>
            <person name="Wickes B.L."/>
            <person name="Wortman J.R."/>
            <person name="Wye N.H."/>
            <person name="Kronstad J.W."/>
            <person name="Lodge J.K."/>
            <person name="Heitman J."/>
            <person name="Davis R.W."/>
            <person name="Fraser C.M."/>
            <person name="Hyman R.W."/>
        </authorList>
    </citation>
    <scope>NUCLEOTIDE SEQUENCE [LARGE SCALE GENOMIC DNA]</scope>
    <source>
        <strain evidence="5">JEC21 / ATCC MYA-565</strain>
    </source>
</reference>
<dbReference type="PROSITE" id="PS00463">
    <property type="entry name" value="ZN2_CY6_FUNGAL_1"/>
    <property type="match status" value="1"/>
</dbReference>
<dbReference type="OrthoDB" id="2534600at2759"/>
<feature type="region of interest" description="Disordered" evidence="2">
    <location>
        <begin position="752"/>
        <end position="772"/>
    </location>
</feature>
<feature type="compositionally biased region" description="Low complexity" evidence="2">
    <location>
        <begin position="755"/>
        <end position="770"/>
    </location>
</feature>
<name>Q5KLK5_CRYD1</name>
<evidence type="ECO:0000313" key="4">
    <source>
        <dbReference type="EMBL" id="AAW41679.2"/>
    </source>
</evidence>
<dbReference type="eggNOG" id="ENOG502QV4C">
    <property type="taxonomic scope" value="Eukaryota"/>
</dbReference>
<dbReference type="VEuPathDB" id="FungiDB:CNB04940"/>
<dbReference type="Gene3D" id="4.10.240.10">
    <property type="entry name" value="Zn(2)-C6 fungal-type DNA-binding domain"/>
    <property type="match status" value="1"/>
</dbReference>
<dbReference type="GO" id="GO:0005634">
    <property type="term" value="C:nucleus"/>
    <property type="evidence" value="ECO:0000318"/>
    <property type="project" value="GO_Central"/>
</dbReference>
<dbReference type="EMBL" id="AE017342">
    <property type="protein sequence ID" value="AAW41679.2"/>
    <property type="molecule type" value="Genomic_DNA"/>
</dbReference>
<evidence type="ECO:0000259" key="3">
    <source>
        <dbReference type="PROSITE" id="PS50048"/>
    </source>
</evidence>
<feature type="region of interest" description="Disordered" evidence="2">
    <location>
        <begin position="360"/>
        <end position="383"/>
    </location>
</feature>
<feature type="compositionally biased region" description="Basic and acidic residues" evidence="2">
    <location>
        <begin position="82"/>
        <end position="93"/>
    </location>
</feature>
<feature type="compositionally biased region" description="Basic and acidic residues" evidence="2">
    <location>
        <begin position="126"/>
        <end position="140"/>
    </location>
</feature>
<dbReference type="Pfam" id="PF00172">
    <property type="entry name" value="Zn_clus"/>
    <property type="match status" value="1"/>
</dbReference>
<feature type="region of interest" description="Disordered" evidence="2">
    <location>
        <begin position="82"/>
        <end position="170"/>
    </location>
</feature>
<proteinExistence type="predicted"/>
<dbReference type="PROSITE" id="PS50048">
    <property type="entry name" value="ZN2_CY6_FUNGAL_2"/>
    <property type="match status" value="1"/>
</dbReference>
<dbReference type="PANTHER" id="PTHR46910:SF38">
    <property type="entry name" value="ZN(2)-C6 FUNGAL-TYPE DOMAIN-CONTAINING PROTEIN"/>
    <property type="match status" value="1"/>
</dbReference>
<evidence type="ECO:0000256" key="1">
    <source>
        <dbReference type="ARBA" id="ARBA00023242"/>
    </source>
</evidence>
<dbReference type="GO" id="GO:0045944">
    <property type="term" value="P:positive regulation of transcription by RNA polymerase II"/>
    <property type="evidence" value="ECO:0000318"/>
    <property type="project" value="GO_Central"/>
</dbReference>
<dbReference type="InterPro" id="IPR001138">
    <property type="entry name" value="Zn2Cys6_DnaBD"/>
</dbReference>
<dbReference type="SUPFAM" id="SSF57701">
    <property type="entry name" value="Zn2/Cys6 DNA-binding domain"/>
    <property type="match status" value="1"/>
</dbReference>
<dbReference type="Proteomes" id="UP000002149">
    <property type="component" value="Chromosome 2"/>
</dbReference>
<gene>
    <name evidence="4" type="ordered locus">CNB04940</name>
</gene>
<dbReference type="InParanoid" id="Q5KLK5"/>
<dbReference type="GeneID" id="3255765"/>
<dbReference type="KEGG" id="cne:CNB04940"/>
<dbReference type="GO" id="GO:0008270">
    <property type="term" value="F:zinc ion binding"/>
    <property type="evidence" value="ECO:0007669"/>
    <property type="project" value="InterPro"/>
</dbReference>
<organism evidence="4 5">
    <name type="scientific">Cryptococcus deneoformans (strain JEC21 / ATCC MYA-565)</name>
    <name type="common">Cryptococcus neoformans var. neoformans serotype D</name>
    <dbReference type="NCBI Taxonomy" id="214684"/>
    <lineage>
        <taxon>Eukaryota</taxon>
        <taxon>Fungi</taxon>
        <taxon>Dikarya</taxon>
        <taxon>Basidiomycota</taxon>
        <taxon>Agaricomycotina</taxon>
        <taxon>Tremellomycetes</taxon>
        <taxon>Tremellales</taxon>
        <taxon>Cryptococcaceae</taxon>
        <taxon>Cryptococcus</taxon>
        <taxon>Cryptococcus neoformans species complex</taxon>
    </lineage>
</organism>
<evidence type="ECO:0000256" key="2">
    <source>
        <dbReference type="SAM" id="MobiDB-lite"/>
    </source>
</evidence>
<dbReference type="GO" id="GO:0043565">
    <property type="term" value="F:sequence-specific DNA binding"/>
    <property type="evidence" value="ECO:0000318"/>
    <property type="project" value="GO_Central"/>
</dbReference>
<protein>
    <submittedName>
        <fullName evidence="4">Expressed protein</fullName>
    </submittedName>
</protein>
<dbReference type="CDD" id="cd12148">
    <property type="entry name" value="fungal_TF_MHR"/>
    <property type="match status" value="1"/>
</dbReference>
<dbReference type="PANTHER" id="PTHR46910">
    <property type="entry name" value="TRANSCRIPTION FACTOR PDR1"/>
    <property type="match status" value="1"/>
</dbReference>
<dbReference type="InterPro" id="IPR050987">
    <property type="entry name" value="AtrR-like"/>
</dbReference>
<dbReference type="GO" id="GO:0000981">
    <property type="term" value="F:DNA-binding transcription factor activity, RNA polymerase II-specific"/>
    <property type="evidence" value="ECO:0000318"/>
    <property type="project" value="GO_Central"/>
</dbReference>
<dbReference type="AlphaFoldDB" id="Q5KLK5"/>
<keyword evidence="5" id="KW-1185">Reference proteome</keyword>
<evidence type="ECO:0000313" key="5">
    <source>
        <dbReference type="Proteomes" id="UP000002149"/>
    </source>
</evidence>
<feature type="compositionally biased region" description="Polar residues" evidence="2">
    <location>
        <begin position="1"/>
        <end position="30"/>
    </location>
</feature>